<dbReference type="AlphaFoldDB" id="A0AAD8I8Q8"/>
<name>A0AAD8I8Q8_9APIA</name>
<comment type="caution">
    <text evidence="5">The sequence shown here is derived from an EMBL/GenBank/DDBJ whole genome shotgun (WGS) entry which is preliminary data.</text>
</comment>
<reference evidence="5" key="1">
    <citation type="submission" date="2023-02" db="EMBL/GenBank/DDBJ databases">
        <title>Genome of toxic invasive species Heracleum sosnowskyi carries increased number of genes despite the absence of recent whole-genome duplications.</title>
        <authorList>
            <person name="Schelkunov M."/>
            <person name="Shtratnikova V."/>
            <person name="Makarenko M."/>
            <person name="Klepikova A."/>
            <person name="Omelchenko D."/>
            <person name="Novikova G."/>
            <person name="Obukhova E."/>
            <person name="Bogdanov V."/>
            <person name="Penin A."/>
            <person name="Logacheva M."/>
        </authorList>
    </citation>
    <scope>NUCLEOTIDE SEQUENCE</scope>
    <source>
        <strain evidence="5">Hsosn_3</strain>
        <tissue evidence="5">Leaf</tissue>
    </source>
</reference>
<dbReference type="InterPro" id="IPR000504">
    <property type="entry name" value="RRM_dom"/>
</dbReference>
<gene>
    <name evidence="5" type="ORF">POM88_027918</name>
</gene>
<dbReference type="InterPro" id="IPR052462">
    <property type="entry name" value="SLIRP/GR-RBP-like"/>
</dbReference>
<dbReference type="SUPFAM" id="SSF54928">
    <property type="entry name" value="RNA-binding domain, RBD"/>
    <property type="match status" value="1"/>
</dbReference>
<keyword evidence="1 2" id="KW-0694">RNA-binding</keyword>
<reference evidence="5" key="2">
    <citation type="submission" date="2023-05" db="EMBL/GenBank/DDBJ databases">
        <authorList>
            <person name="Schelkunov M.I."/>
        </authorList>
    </citation>
    <scope>NUCLEOTIDE SEQUENCE</scope>
    <source>
        <strain evidence="5">Hsosn_3</strain>
        <tissue evidence="5">Leaf</tissue>
    </source>
</reference>
<dbReference type="Pfam" id="PF00076">
    <property type="entry name" value="RRM_1"/>
    <property type="match status" value="1"/>
</dbReference>
<evidence type="ECO:0000313" key="5">
    <source>
        <dbReference type="EMBL" id="KAK1381174.1"/>
    </source>
</evidence>
<organism evidence="5 6">
    <name type="scientific">Heracleum sosnowskyi</name>
    <dbReference type="NCBI Taxonomy" id="360622"/>
    <lineage>
        <taxon>Eukaryota</taxon>
        <taxon>Viridiplantae</taxon>
        <taxon>Streptophyta</taxon>
        <taxon>Embryophyta</taxon>
        <taxon>Tracheophyta</taxon>
        <taxon>Spermatophyta</taxon>
        <taxon>Magnoliopsida</taxon>
        <taxon>eudicotyledons</taxon>
        <taxon>Gunneridae</taxon>
        <taxon>Pentapetalae</taxon>
        <taxon>asterids</taxon>
        <taxon>campanulids</taxon>
        <taxon>Apiales</taxon>
        <taxon>Apiaceae</taxon>
        <taxon>Apioideae</taxon>
        <taxon>apioid superclade</taxon>
        <taxon>Tordylieae</taxon>
        <taxon>Tordyliinae</taxon>
        <taxon>Heracleum</taxon>
    </lineage>
</organism>
<keyword evidence="6" id="KW-1185">Reference proteome</keyword>
<evidence type="ECO:0000313" key="6">
    <source>
        <dbReference type="Proteomes" id="UP001237642"/>
    </source>
</evidence>
<dbReference type="InterPro" id="IPR012677">
    <property type="entry name" value="Nucleotide-bd_a/b_plait_sf"/>
</dbReference>
<feature type="domain" description="RRM" evidence="4">
    <location>
        <begin position="34"/>
        <end position="112"/>
    </location>
</feature>
<dbReference type="Gene3D" id="3.30.70.330">
    <property type="match status" value="1"/>
</dbReference>
<protein>
    <submittedName>
        <fullName evidence="5">Glycine-rich RNA-binding protein 2, mitochondrial-like</fullName>
    </submittedName>
</protein>
<dbReference type="PROSITE" id="PS50102">
    <property type="entry name" value="RRM"/>
    <property type="match status" value="1"/>
</dbReference>
<feature type="region of interest" description="Disordered" evidence="3">
    <location>
        <begin position="111"/>
        <end position="135"/>
    </location>
</feature>
<dbReference type="PANTHER" id="PTHR48027">
    <property type="entry name" value="HETEROGENEOUS NUCLEAR RIBONUCLEOPROTEIN 87F-RELATED"/>
    <property type="match status" value="1"/>
</dbReference>
<evidence type="ECO:0000256" key="1">
    <source>
        <dbReference type="ARBA" id="ARBA00022884"/>
    </source>
</evidence>
<proteinExistence type="predicted"/>
<dbReference type="CDD" id="cd21608">
    <property type="entry name" value="RRM2_NsCP33_like"/>
    <property type="match status" value="1"/>
</dbReference>
<dbReference type="InterPro" id="IPR035979">
    <property type="entry name" value="RBD_domain_sf"/>
</dbReference>
<dbReference type="SMART" id="SM00360">
    <property type="entry name" value="RRM"/>
    <property type="match status" value="1"/>
</dbReference>
<evidence type="ECO:0000256" key="3">
    <source>
        <dbReference type="SAM" id="MobiDB-lite"/>
    </source>
</evidence>
<dbReference type="Proteomes" id="UP001237642">
    <property type="component" value="Unassembled WGS sequence"/>
</dbReference>
<feature type="compositionally biased region" description="Gly residues" evidence="3">
    <location>
        <begin position="121"/>
        <end position="135"/>
    </location>
</feature>
<sequence>MAFYNKVGSIMRQSSGHISSVPSMLNAVRAMSSSKLFIGGLSYQINEESLREAFSSFGDVDEAKIITDRDSGRSKGFGFVTFADSEAASTAMTAMDGQPLSGRNIHVSFANDKPRNNFGDRNGGGGGGGYGNPGF</sequence>
<dbReference type="GO" id="GO:0003723">
    <property type="term" value="F:RNA binding"/>
    <property type="evidence" value="ECO:0007669"/>
    <property type="project" value="UniProtKB-UniRule"/>
</dbReference>
<evidence type="ECO:0000256" key="2">
    <source>
        <dbReference type="PROSITE-ProRule" id="PRU00176"/>
    </source>
</evidence>
<dbReference type="EMBL" id="JAUIZM010000006">
    <property type="protein sequence ID" value="KAK1381174.1"/>
    <property type="molecule type" value="Genomic_DNA"/>
</dbReference>
<evidence type="ECO:0000259" key="4">
    <source>
        <dbReference type="PROSITE" id="PS50102"/>
    </source>
</evidence>
<dbReference type="InterPro" id="IPR048289">
    <property type="entry name" value="RRM2_NsCP33-like"/>
</dbReference>
<accession>A0AAD8I8Q8</accession>